<dbReference type="AlphaFoldDB" id="A0A9E5D963"/>
<dbReference type="RefSeq" id="WP_250867255.1">
    <property type="nucleotide sequence ID" value="NZ_JAGSOI010000005.1"/>
</dbReference>
<keyword evidence="7" id="KW-1185">Reference proteome</keyword>
<dbReference type="InterPro" id="IPR008490">
    <property type="entry name" value="Transposase_InsH_N"/>
</dbReference>
<dbReference type="EMBL" id="JAGSOI010000005">
    <property type="protein sequence ID" value="MCM1985885.1"/>
    <property type="molecule type" value="Genomic_DNA"/>
</dbReference>
<dbReference type="GO" id="GO:0006313">
    <property type="term" value="P:DNA transposition"/>
    <property type="evidence" value="ECO:0007669"/>
    <property type="project" value="InterPro"/>
</dbReference>
<dbReference type="InterPro" id="IPR047959">
    <property type="entry name" value="Transpos_IS5"/>
</dbReference>
<dbReference type="PANTHER" id="PTHR35604:SF2">
    <property type="entry name" value="TRANSPOSASE INSH FOR INSERTION SEQUENCE ELEMENT IS5A-RELATED"/>
    <property type="match status" value="1"/>
</dbReference>
<dbReference type="GO" id="GO:0003677">
    <property type="term" value="F:DNA binding"/>
    <property type="evidence" value="ECO:0007669"/>
    <property type="project" value="UniProtKB-KW"/>
</dbReference>
<name>A0A9E5D963_9EURY</name>
<dbReference type="Pfam" id="PF01609">
    <property type="entry name" value="DDE_Tnp_1"/>
    <property type="match status" value="1"/>
</dbReference>
<feature type="domain" description="Transposase InsH N-terminal" evidence="5">
    <location>
        <begin position="12"/>
        <end position="108"/>
    </location>
</feature>
<evidence type="ECO:0000259" key="5">
    <source>
        <dbReference type="Pfam" id="PF05598"/>
    </source>
</evidence>
<evidence type="ECO:0000313" key="7">
    <source>
        <dbReference type="Proteomes" id="UP001056766"/>
    </source>
</evidence>
<dbReference type="Pfam" id="PF05598">
    <property type="entry name" value="DUF772"/>
    <property type="match status" value="1"/>
</dbReference>
<evidence type="ECO:0000259" key="4">
    <source>
        <dbReference type="Pfam" id="PF01609"/>
    </source>
</evidence>
<dbReference type="InterPro" id="IPR002559">
    <property type="entry name" value="Transposase_11"/>
</dbReference>
<reference evidence="6" key="1">
    <citation type="journal article" date="2021" name="mSystems">
        <title>Bacteria and Archaea Synergistically Convert Glycine Betaine to Biogenic Methane in the Formosa Cold Seep of the South China Sea.</title>
        <authorList>
            <person name="Li L."/>
            <person name="Zhang W."/>
            <person name="Zhang S."/>
            <person name="Song L."/>
            <person name="Sun Q."/>
            <person name="Zhang H."/>
            <person name="Xiang H."/>
            <person name="Dong X."/>
        </authorList>
    </citation>
    <scope>NUCLEOTIDE SEQUENCE</scope>
    <source>
        <strain evidence="6">LLY</strain>
    </source>
</reference>
<evidence type="ECO:0000256" key="2">
    <source>
        <dbReference type="ARBA" id="ARBA00023125"/>
    </source>
</evidence>
<keyword evidence="2" id="KW-0238">DNA-binding</keyword>
<dbReference type="NCBIfam" id="NF033581">
    <property type="entry name" value="transpos_IS5_4"/>
    <property type="match status" value="1"/>
</dbReference>
<dbReference type="Proteomes" id="UP001056766">
    <property type="component" value="Unassembled WGS sequence"/>
</dbReference>
<evidence type="ECO:0000256" key="1">
    <source>
        <dbReference type="ARBA" id="ARBA00003544"/>
    </source>
</evidence>
<dbReference type="GO" id="GO:0004803">
    <property type="term" value="F:transposase activity"/>
    <property type="evidence" value="ECO:0007669"/>
    <property type="project" value="InterPro"/>
</dbReference>
<feature type="domain" description="Transposase IS4-like" evidence="4">
    <location>
        <begin position="136"/>
        <end position="301"/>
    </location>
</feature>
<comment type="function">
    <text evidence="1">Involved in the transposition of the insertion sequence IS5.</text>
</comment>
<keyword evidence="3" id="KW-0233">DNA recombination</keyword>
<gene>
    <name evidence="6" type="ORF">KDK67_02470</name>
</gene>
<evidence type="ECO:0000256" key="3">
    <source>
        <dbReference type="ARBA" id="ARBA00023172"/>
    </source>
</evidence>
<evidence type="ECO:0000313" key="6">
    <source>
        <dbReference type="EMBL" id="MCM1985885.1"/>
    </source>
</evidence>
<proteinExistence type="predicted"/>
<organism evidence="6 7">
    <name type="scientific">Methanococcoides seepicolus</name>
    <dbReference type="NCBI Taxonomy" id="2828780"/>
    <lineage>
        <taxon>Archaea</taxon>
        <taxon>Methanobacteriati</taxon>
        <taxon>Methanobacteriota</taxon>
        <taxon>Stenosarchaea group</taxon>
        <taxon>Methanomicrobia</taxon>
        <taxon>Methanosarcinales</taxon>
        <taxon>Methanosarcinaceae</taxon>
        <taxon>Methanococcoides</taxon>
    </lineage>
</organism>
<sequence>MSLTNFALKEEYKRLENLGDKLSEIESLIDWKPFRPIIAEMYNNKSELGGRPNLDEIVMLKMLVLQQWHGLSDPELEIQATDRISFRKFLGFPAKIPDSTTVWSFRERISQAGKEDEIWNELQRQLDNKGLKIKKGMIQDATFIHADPGHANLDTPRGNDAKTRRCKDGTWTKKASKSHFGYKLHTIEDTDYDLIRRFKTTTASVHDSQVDLSEEGEVVYRDRGYFGAISKGYDATMQRGVRGHPIGIRDKMRNNRISRIRAKGERPYAVIKNVFTSGFVRVTTLARANVKMLITALSYNLYQLRTIRRKSLG</sequence>
<accession>A0A9E5D963</accession>
<protein>
    <submittedName>
        <fullName evidence="6">IS5 family transposase</fullName>
    </submittedName>
</protein>
<comment type="caution">
    <text evidence="6">The sequence shown here is derived from an EMBL/GenBank/DDBJ whole genome shotgun (WGS) entry which is preliminary data.</text>
</comment>
<reference evidence="6" key="2">
    <citation type="submission" date="2021-04" db="EMBL/GenBank/DDBJ databases">
        <authorList>
            <person name="Dong X."/>
        </authorList>
    </citation>
    <scope>NUCLEOTIDE SEQUENCE</scope>
    <source>
        <strain evidence="6">LLY</strain>
    </source>
</reference>
<dbReference type="PANTHER" id="PTHR35604">
    <property type="entry name" value="TRANSPOSASE INSH FOR INSERTION SEQUENCE ELEMENT IS5A-RELATED"/>
    <property type="match status" value="1"/>
</dbReference>